<dbReference type="Pfam" id="PF17820">
    <property type="entry name" value="PDZ_6"/>
    <property type="match status" value="1"/>
</dbReference>
<dbReference type="InterPro" id="IPR008915">
    <property type="entry name" value="Peptidase_M50"/>
</dbReference>
<dbReference type="SMART" id="SM00228">
    <property type="entry name" value="PDZ"/>
    <property type="match status" value="2"/>
</dbReference>
<dbReference type="PANTHER" id="PTHR42837">
    <property type="entry name" value="REGULATOR OF SIGMA-E PROTEASE RSEP"/>
    <property type="match status" value="1"/>
</dbReference>
<feature type="domain" description="PDZ" evidence="12">
    <location>
        <begin position="131"/>
        <end position="202"/>
    </location>
</feature>
<feature type="domain" description="PDZ" evidence="12">
    <location>
        <begin position="205"/>
        <end position="271"/>
    </location>
</feature>
<keyword evidence="9 11" id="KW-0482">Metalloprotease</keyword>
<evidence type="ECO:0000313" key="13">
    <source>
        <dbReference type="EMBL" id="QXT38473.1"/>
    </source>
</evidence>
<evidence type="ECO:0000259" key="12">
    <source>
        <dbReference type="SMART" id="SM00228"/>
    </source>
</evidence>
<dbReference type="KEGG" id="gce:KYE46_11000"/>
<dbReference type="GO" id="GO:0046872">
    <property type="term" value="F:metal ion binding"/>
    <property type="evidence" value="ECO:0007669"/>
    <property type="project" value="UniProtKB-KW"/>
</dbReference>
<keyword evidence="10 11" id="KW-0472">Membrane</keyword>
<dbReference type="AlphaFoldDB" id="A0A8F6TU21"/>
<evidence type="ECO:0000256" key="7">
    <source>
        <dbReference type="ARBA" id="ARBA00022833"/>
    </source>
</evidence>
<gene>
    <name evidence="13" type="primary">rseP</name>
    <name evidence="13" type="ORF">KYE46_11000</name>
</gene>
<dbReference type="InterPro" id="IPR041489">
    <property type="entry name" value="PDZ_6"/>
</dbReference>
<dbReference type="GO" id="GO:0016020">
    <property type="term" value="C:membrane"/>
    <property type="evidence" value="ECO:0007669"/>
    <property type="project" value="UniProtKB-SubCell"/>
</dbReference>
<dbReference type="RefSeq" id="WP_219000669.1">
    <property type="nucleotide sequence ID" value="NZ_CP079194.1"/>
</dbReference>
<dbReference type="NCBIfam" id="TIGR00054">
    <property type="entry name" value="RIP metalloprotease RseP"/>
    <property type="match status" value="1"/>
</dbReference>
<evidence type="ECO:0000256" key="10">
    <source>
        <dbReference type="ARBA" id="ARBA00023136"/>
    </source>
</evidence>
<sequence length="442" mass="46588">MEFIPAFGSFGFTLLAFVAALSIIVAIHEYGHYIVGRWSGIHAEVFSIGFGPVLWSGTDQHGTRWQLAALPFGGYVKFLGDANAASAGHDGTMDDMDAVERRRSMPGAPLWARAATVAAGPIFNFILSIAIFAGIVLIGGRAADEAIVGGLVPVPEEIRLLEQGDEITAIEGEPVSSLSDVYELSRSLDPQRSVTYDILRDGDALQVDAAFPLLPIVGSVAPQSAAIAAGIEEGDVIMSVDGTPIYGFSQLRAAVDASEGADLDLTVWRDGDTLDLTLAPRSTDLPTAEGAFETRWLIGITGGLIFEPETVSVGPWDALTYGANQTWFIINSSLSGLKHIITGAISTCNLQGPLGIAETSGAAASQGLDNFIWFIAVLSTAVGLLNLFPIPVLDGGHLVFHAYEAVAGKPPSDKVLKVFMAVGLTLLLSLMVFALTNDIFCP</sequence>
<keyword evidence="7 11" id="KW-0862">Zinc</keyword>
<dbReference type="GO" id="GO:0006508">
    <property type="term" value="P:proteolysis"/>
    <property type="evidence" value="ECO:0007669"/>
    <property type="project" value="UniProtKB-KW"/>
</dbReference>
<reference evidence="13 14" key="1">
    <citation type="submission" date="2021-07" db="EMBL/GenBank/DDBJ databases">
        <title>A novel Jannaschia species isolated from marine dinoflagellate Ceratoperidinium margalefii.</title>
        <authorList>
            <person name="Jiang Y."/>
            <person name="Li Z."/>
        </authorList>
    </citation>
    <scope>NUCLEOTIDE SEQUENCE [LARGE SCALE GENOMIC DNA]</scope>
    <source>
        <strain evidence="13 14">J12C1-MA-4</strain>
    </source>
</reference>
<dbReference type="EMBL" id="CP079194">
    <property type="protein sequence ID" value="QXT38473.1"/>
    <property type="molecule type" value="Genomic_DNA"/>
</dbReference>
<dbReference type="PANTHER" id="PTHR42837:SF2">
    <property type="entry name" value="MEMBRANE METALLOPROTEASE ARASP2, CHLOROPLASTIC-RELATED"/>
    <property type="match status" value="1"/>
</dbReference>
<protein>
    <recommendedName>
        <fullName evidence="11">Zinc metalloprotease</fullName>
        <ecNumber evidence="11">3.4.24.-</ecNumber>
    </recommendedName>
</protein>
<keyword evidence="6 11" id="KW-0378">Hydrolase</keyword>
<dbReference type="CDD" id="cd06163">
    <property type="entry name" value="S2P-M50_PDZ_RseP-like"/>
    <property type="match status" value="1"/>
</dbReference>
<evidence type="ECO:0000256" key="2">
    <source>
        <dbReference type="ARBA" id="ARBA00004141"/>
    </source>
</evidence>
<dbReference type="EC" id="3.4.24.-" evidence="11"/>
<dbReference type="Proteomes" id="UP000825009">
    <property type="component" value="Chromosome"/>
</dbReference>
<evidence type="ECO:0000256" key="8">
    <source>
        <dbReference type="ARBA" id="ARBA00022989"/>
    </source>
</evidence>
<comment type="cofactor">
    <cofactor evidence="1 11">
        <name>Zn(2+)</name>
        <dbReference type="ChEBI" id="CHEBI:29105"/>
    </cofactor>
</comment>
<comment type="subcellular location">
    <subcellularLocation>
        <location evidence="2">Membrane</location>
        <topology evidence="2">Multi-pass membrane protein</topology>
    </subcellularLocation>
</comment>
<evidence type="ECO:0000313" key="14">
    <source>
        <dbReference type="Proteomes" id="UP000825009"/>
    </source>
</evidence>
<dbReference type="InterPro" id="IPR001478">
    <property type="entry name" value="PDZ"/>
</dbReference>
<dbReference type="Pfam" id="PF02163">
    <property type="entry name" value="Peptidase_M50"/>
    <property type="match status" value="1"/>
</dbReference>
<keyword evidence="5 11" id="KW-0812">Transmembrane</keyword>
<dbReference type="CDD" id="cd23081">
    <property type="entry name" value="cpPDZ_EcRseP-like"/>
    <property type="match status" value="1"/>
</dbReference>
<evidence type="ECO:0000256" key="4">
    <source>
        <dbReference type="ARBA" id="ARBA00022670"/>
    </source>
</evidence>
<feature type="transmembrane region" description="Helical" evidence="11">
    <location>
        <begin position="110"/>
        <end position="138"/>
    </location>
</feature>
<evidence type="ECO:0000256" key="3">
    <source>
        <dbReference type="ARBA" id="ARBA00007931"/>
    </source>
</evidence>
<accession>A0A8F6TU21</accession>
<keyword evidence="4" id="KW-0645">Protease</keyword>
<evidence type="ECO:0000256" key="5">
    <source>
        <dbReference type="ARBA" id="ARBA00022692"/>
    </source>
</evidence>
<evidence type="ECO:0000256" key="1">
    <source>
        <dbReference type="ARBA" id="ARBA00001947"/>
    </source>
</evidence>
<feature type="transmembrane region" description="Helical" evidence="11">
    <location>
        <begin position="6"/>
        <end position="27"/>
    </location>
</feature>
<evidence type="ECO:0000256" key="9">
    <source>
        <dbReference type="ARBA" id="ARBA00023049"/>
    </source>
</evidence>
<evidence type="ECO:0000256" key="6">
    <source>
        <dbReference type="ARBA" id="ARBA00022801"/>
    </source>
</evidence>
<feature type="transmembrane region" description="Helical" evidence="11">
    <location>
        <begin position="371"/>
        <end position="394"/>
    </location>
</feature>
<feature type="transmembrane region" description="Helical" evidence="11">
    <location>
        <begin position="415"/>
        <end position="436"/>
    </location>
</feature>
<dbReference type="GO" id="GO:0004222">
    <property type="term" value="F:metalloendopeptidase activity"/>
    <property type="evidence" value="ECO:0007669"/>
    <property type="project" value="InterPro"/>
</dbReference>
<keyword evidence="14" id="KW-1185">Reference proteome</keyword>
<keyword evidence="11" id="KW-0479">Metal-binding</keyword>
<dbReference type="InterPro" id="IPR004387">
    <property type="entry name" value="Pept_M50_Zn"/>
</dbReference>
<proteinExistence type="inferred from homology"/>
<name>A0A8F6TU21_9RHOB</name>
<keyword evidence="8 11" id="KW-1133">Transmembrane helix</keyword>
<comment type="similarity">
    <text evidence="3 11">Belongs to the peptidase M50B family.</text>
</comment>
<evidence type="ECO:0000256" key="11">
    <source>
        <dbReference type="RuleBase" id="RU362031"/>
    </source>
</evidence>
<organism evidence="13 14">
    <name type="scientific">Gymnodinialimonas ceratoperidinii</name>
    <dbReference type="NCBI Taxonomy" id="2856823"/>
    <lineage>
        <taxon>Bacteria</taxon>
        <taxon>Pseudomonadati</taxon>
        <taxon>Pseudomonadota</taxon>
        <taxon>Alphaproteobacteria</taxon>
        <taxon>Rhodobacterales</taxon>
        <taxon>Paracoccaceae</taxon>
        <taxon>Gymnodinialimonas</taxon>
    </lineage>
</organism>